<reference evidence="2 3" key="1">
    <citation type="journal article" date="2015" name="Environ. Microbiol.">
        <title>Metagenome sequence of Elaphomyces granulatus from sporocarp tissue reveals Ascomycota ectomycorrhizal fingerprints of genome expansion and a Proteobacteria-rich microbiome.</title>
        <authorList>
            <person name="Quandt C.A."/>
            <person name="Kohler A."/>
            <person name="Hesse C.N."/>
            <person name="Sharpton T.J."/>
            <person name="Martin F."/>
            <person name="Spatafora J.W."/>
        </authorList>
    </citation>
    <scope>NUCLEOTIDE SEQUENCE [LARGE SCALE GENOMIC DNA]</scope>
    <source>
        <strain evidence="2 3">OSC145934</strain>
    </source>
</reference>
<dbReference type="PANTHER" id="PTHR12475">
    <property type="match status" value="1"/>
</dbReference>
<gene>
    <name evidence="2" type="ORF">Egran_03730</name>
</gene>
<dbReference type="Proteomes" id="UP000243515">
    <property type="component" value="Unassembled WGS sequence"/>
</dbReference>
<dbReference type="OrthoDB" id="265761at2759"/>
<comment type="caution">
    <text evidence="2">The sequence shown here is derived from an EMBL/GenBank/DDBJ whole genome shotgun (WGS) entry which is preliminary data.</text>
</comment>
<dbReference type="PANTHER" id="PTHR12475:SF4">
    <property type="entry name" value="PROTEIN THEM6"/>
    <property type="match status" value="1"/>
</dbReference>
<keyword evidence="3" id="KW-1185">Reference proteome</keyword>
<dbReference type="InterPro" id="IPR029069">
    <property type="entry name" value="HotDog_dom_sf"/>
</dbReference>
<evidence type="ECO:0000313" key="3">
    <source>
        <dbReference type="Proteomes" id="UP000243515"/>
    </source>
</evidence>
<comment type="similarity">
    <text evidence="1">Belongs to the lcsJ thioesterase family.</text>
</comment>
<evidence type="ECO:0000313" key="2">
    <source>
        <dbReference type="EMBL" id="OXV08507.1"/>
    </source>
</evidence>
<evidence type="ECO:0000256" key="1">
    <source>
        <dbReference type="ARBA" id="ARBA00038476"/>
    </source>
</evidence>
<name>A0A232LXG9_9EURO</name>
<dbReference type="EMBL" id="NPHW01004063">
    <property type="protein sequence ID" value="OXV08507.1"/>
    <property type="molecule type" value="Genomic_DNA"/>
</dbReference>
<organism evidence="2 3">
    <name type="scientific">Elaphomyces granulatus</name>
    <dbReference type="NCBI Taxonomy" id="519963"/>
    <lineage>
        <taxon>Eukaryota</taxon>
        <taxon>Fungi</taxon>
        <taxon>Dikarya</taxon>
        <taxon>Ascomycota</taxon>
        <taxon>Pezizomycotina</taxon>
        <taxon>Eurotiomycetes</taxon>
        <taxon>Eurotiomycetidae</taxon>
        <taxon>Eurotiales</taxon>
        <taxon>Elaphomycetaceae</taxon>
        <taxon>Elaphomyces</taxon>
    </lineage>
</organism>
<protein>
    <recommendedName>
        <fullName evidence="4">Thioesterase domain-containing protein</fullName>
    </recommendedName>
</protein>
<sequence length="346" mass="39688">MLTVSSGLHAFRAILRIAYVRMSWRSLLLLLAILNTKSIPLAWHFRLAYHFIKNLRFRADRPLILYANDSLDAKERPTHPIFTAASIYSHTGLMETDYNMHKSNSTYFSDLDISRTALMTRIYSPGLTIVSRELDQELQSASTGDKPLKKSSIYIALGSVFCSFKQEIKPYECFEIRTQIAGWDEKWVYTLSYFLRPEKRKGEGKTLLAIGISKYVVKKGRLTVPPERVFRASGFLPPRPDGFHKHPIVGKLSEGLSDTSTTGTPTSGEGITTEDMEDYLAGRVLRVSEDQISPPAVLEDQQLKNSKSWNDHEWTWERIDQKRRRGLDIIEGYIKLDTKLHEEWNN</sequence>
<dbReference type="InterPro" id="IPR051490">
    <property type="entry name" value="THEM6_lcsJ_thioesterase"/>
</dbReference>
<accession>A0A232LXG9</accession>
<dbReference type="Pfam" id="PF13279">
    <property type="entry name" value="4HBT_2"/>
    <property type="match status" value="1"/>
</dbReference>
<proteinExistence type="inferred from homology"/>
<dbReference type="CDD" id="cd00586">
    <property type="entry name" value="4HBT"/>
    <property type="match status" value="1"/>
</dbReference>
<dbReference type="SUPFAM" id="SSF54637">
    <property type="entry name" value="Thioesterase/thiol ester dehydrase-isomerase"/>
    <property type="match status" value="1"/>
</dbReference>
<dbReference type="Gene3D" id="3.10.129.10">
    <property type="entry name" value="Hotdog Thioesterase"/>
    <property type="match status" value="1"/>
</dbReference>
<dbReference type="AlphaFoldDB" id="A0A232LXG9"/>
<evidence type="ECO:0008006" key="4">
    <source>
        <dbReference type="Google" id="ProtNLM"/>
    </source>
</evidence>